<protein>
    <submittedName>
        <fullName evidence="1">Uncharacterized protein</fullName>
    </submittedName>
</protein>
<evidence type="ECO:0000313" key="2">
    <source>
        <dbReference type="Proteomes" id="UP000299102"/>
    </source>
</evidence>
<proteinExistence type="predicted"/>
<reference evidence="1 2" key="1">
    <citation type="journal article" date="2019" name="Commun. Biol.">
        <title>The bagworm genome reveals a unique fibroin gene that provides high tensile strength.</title>
        <authorList>
            <person name="Kono N."/>
            <person name="Nakamura H."/>
            <person name="Ohtoshi R."/>
            <person name="Tomita M."/>
            <person name="Numata K."/>
            <person name="Arakawa K."/>
        </authorList>
    </citation>
    <scope>NUCLEOTIDE SEQUENCE [LARGE SCALE GENOMIC DNA]</scope>
</reference>
<name>A0A4C1SVN9_EUMVA</name>
<sequence length="101" mass="10445">MGGTHFIVTGRLHCGGTRSLFVFTLGPTTRASCALVFSAADATATPVSTGGDDTMNQTTNSDHRTTHSSHISIVAVPRSASSNSSCTAYIAAGTTGRQWCH</sequence>
<dbReference type="EMBL" id="BGZK01003976">
    <property type="protein sequence ID" value="GBP05985.1"/>
    <property type="molecule type" value="Genomic_DNA"/>
</dbReference>
<dbReference type="Proteomes" id="UP000299102">
    <property type="component" value="Unassembled WGS sequence"/>
</dbReference>
<dbReference type="AlphaFoldDB" id="A0A4C1SVN9"/>
<organism evidence="1 2">
    <name type="scientific">Eumeta variegata</name>
    <name type="common">Bagworm moth</name>
    <name type="synonym">Eumeta japonica</name>
    <dbReference type="NCBI Taxonomy" id="151549"/>
    <lineage>
        <taxon>Eukaryota</taxon>
        <taxon>Metazoa</taxon>
        <taxon>Ecdysozoa</taxon>
        <taxon>Arthropoda</taxon>
        <taxon>Hexapoda</taxon>
        <taxon>Insecta</taxon>
        <taxon>Pterygota</taxon>
        <taxon>Neoptera</taxon>
        <taxon>Endopterygota</taxon>
        <taxon>Lepidoptera</taxon>
        <taxon>Glossata</taxon>
        <taxon>Ditrysia</taxon>
        <taxon>Tineoidea</taxon>
        <taxon>Psychidae</taxon>
        <taxon>Oiketicinae</taxon>
        <taxon>Eumeta</taxon>
    </lineage>
</organism>
<accession>A0A4C1SVN9</accession>
<gene>
    <name evidence="1" type="ORF">EVAR_99607_1</name>
</gene>
<keyword evidence="2" id="KW-1185">Reference proteome</keyword>
<evidence type="ECO:0000313" key="1">
    <source>
        <dbReference type="EMBL" id="GBP05985.1"/>
    </source>
</evidence>
<comment type="caution">
    <text evidence="1">The sequence shown here is derived from an EMBL/GenBank/DDBJ whole genome shotgun (WGS) entry which is preliminary data.</text>
</comment>